<keyword evidence="1" id="KW-0812">Transmembrane</keyword>
<sequence length="694" mass="79692">MNGQVAHPPGYPLYTLLSKLIMVAMPNGSPAWKVNFLTAIFSATAGSLLQLTVLRITGCVGSSFLAVGLFSINKLTWTWSIGAEVFCLNNVFIGALMCLAVVFEVDDDPEHITKILYIGTFVSGLALCNQHTIVIYVVCIAFWVVLRLLKLRMLTWRLVVKLFVFFFLGLSPYLYLPISSHLNTARWTWGDQRTLDGFLTHLLRREYGTFDLGKDQAGSGFWSLTKAYWEHAHEDLCELGPFLALIGVAVALIWRIRNEGTSVLVFAVMFLTYTSLFAWRANLDINNDLFRGVIERFWMQSDMVLALLAGVGFSMAVRLITERLMGSKQLPMSSVFAMMGAGIIIILQMKHFLVCDQSSNKVIQNFAKSLLNKMPRNALILSKGDLPTNTMRYFHLCENVRPDLTILDVEVLSYTWFLPLMKKFYPHLTFPGDRWYLTNQVLADGTRTFNFRAFLEKNHDRHPIIACIGMQERDASWKDSFFTLPFGPCQQVVPYSFPFDPVRWANQTGGFADDWNYSHENIIMDFISRSKMFPKESWEKVANDEMWQAKIGTAFFMYQQAQITEDIHKKTQLLIQSYQLYFRAIKINQIPGRLVTKESFPHFWYKNFALACEKLLHLDHDIDKGKLCKLAISNFRQYLHLEPDDHDADKIEEAIEILTQRLDTMQKIDNVDMHLENMAKRMNKMGVADLMDNS</sequence>
<feature type="transmembrane region" description="Helical" evidence="1">
    <location>
        <begin position="239"/>
        <end position="256"/>
    </location>
</feature>
<dbReference type="Pfam" id="PF11028">
    <property type="entry name" value="TMEM260-like"/>
    <property type="match status" value="1"/>
</dbReference>
<dbReference type="PANTHER" id="PTHR16214:SF3">
    <property type="entry name" value="TRANSMEMBRANE PROTEIN 260"/>
    <property type="match status" value="1"/>
</dbReference>
<reference evidence="2" key="1">
    <citation type="journal article" date="2023" name="Mol. Biol. Evol.">
        <title>Third-Generation Sequencing Reveals the Adaptive Role of the Epigenome in Three Deep-Sea Polychaetes.</title>
        <authorList>
            <person name="Perez M."/>
            <person name="Aroh O."/>
            <person name="Sun Y."/>
            <person name="Lan Y."/>
            <person name="Juniper S.K."/>
            <person name="Young C.R."/>
            <person name="Angers B."/>
            <person name="Qian P.Y."/>
        </authorList>
    </citation>
    <scope>NUCLEOTIDE SEQUENCE</scope>
    <source>
        <strain evidence="2">P08H-3</strain>
    </source>
</reference>
<feature type="transmembrane region" description="Helical" evidence="1">
    <location>
        <begin position="85"/>
        <end position="103"/>
    </location>
</feature>
<comment type="caution">
    <text evidence="2">The sequence shown here is derived from an EMBL/GenBank/DDBJ whole genome shotgun (WGS) entry which is preliminary data.</text>
</comment>
<accession>A0AAD9J561</accession>
<organism evidence="2 3">
    <name type="scientific">Paralvinella palmiformis</name>
    <dbReference type="NCBI Taxonomy" id="53620"/>
    <lineage>
        <taxon>Eukaryota</taxon>
        <taxon>Metazoa</taxon>
        <taxon>Spiralia</taxon>
        <taxon>Lophotrochozoa</taxon>
        <taxon>Annelida</taxon>
        <taxon>Polychaeta</taxon>
        <taxon>Sedentaria</taxon>
        <taxon>Canalipalpata</taxon>
        <taxon>Terebellida</taxon>
        <taxon>Terebelliformia</taxon>
        <taxon>Alvinellidae</taxon>
        <taxon>Paralvinella</taxon>
    </lineage>
</organism>
<dbReference type="EMBL" id="JAODUP010000635">
    <property type="protein sequence ID" value="KAK2146055.1"/>
    <property type="molecule type" value="Genomic_DNA"/>
</dbReference>
<name>A0AAD9J561_9ANNE</name>
<feature type="transmembrane region" description="Helical" evidence="1">
    <location>
        <begin position="158"/>
        <end position="176"/>
    </location>
</feature>
<feature type="transmembrane region" description="Helical" evidence="1">
    <location>
        <begin position="333"/>
        <end position="353"/>
    </location>
</feature>
<dbReference type="PANTHER" id="PTHR16214">
    <property type="entry name" value="TRANSMEMBRANE PROTEIN 260"/>
    <property type="match status" value="1"/>
</dbReference>
<feature type="transmembrane region" description="Helical" evidence="1">
    <location>
        <begin position="115"/>
        <end position="146"/>
    </location>
</feature>
<feature type="transmembrane region" description="Helical" evidence="1">
    <location>
        <begin position="53"/>
        <end position="73"/>
    </location>
</feature>
<keyword evidence="1" id="KW-0472">Membrane</keyword>
<dbReference type="InterPro" id="IPR052724">
    <property type="entry name" value="GT117_domain-containing"/>
</dbReference>
<gene>
    <name evidence="2" type="ORF">LSH36_635g00010</name>
</gene>
<evidence type="ECO:0000313" key="2">
    <source>
        <dbReference type="EMBL" id="KAK2146055.1"/>
    </source>
</evidence>
<feature type="transmembrane region" description="Helical" evidence="1">
    <location>
        <begin position="263"/>
        <end position="283"/>
    </location>
</feature>
<dbReference type="AlphaFoldDB" id="A0AAD9J561"/>
<evidence type="ECO:0000256" key="1">
    <source>
        <dbReference type="SAM" id="Phobius"/>
    </source>
</evidence>
<keyword evidence="1" id="KW-1133">Transmembrane helix</keyword>
<dbReference type="Proteomes" id="UP001208570">
    <property type="component" value="Unassembled WGS sequence"/>
</dbReference>
<keyword evidence="3" id="KW-1185">Reference proteome</keyword>
<protein>
    <recommendedName>
        <fullName evidence="4">Transmembrane protein 260</fullName>
    </recommendedName>
</protein>
<evidence type="ECO:0000313" key="3">
    <source>
        <dbReference type="Proteomes" id="UP001208570"/>
    </source>
</evidence>
<dbReference type="InterPro" id="IPR021280">
    <property type="entry name" value="TMEM260-like"/>
</dbReference>
<evidence type="ECO:0008006" key="4">
    <source>
        <dbReference type="Google" id="ProtNLM"/>
    </source>
</evidence>
<feature type="transmembrane region" description="Helical" evidence="1">
    <location>
        <begin position="303"/>
        <end position="321"/>
    </location>
</feature>
<proteinExistence type="predicted"/>